<accession>A0AAV4EZY5</accession>
<evidence type="ECO:0000259" key="3">
    <source>
        <dbReference type="Pfam" id="PF11788"/>
    </source>
</evidence>
<keyword evidence="4" id="KW-0689">Ribosomal protein</keyword>
<keyword evidence="1" id="KW-0175">Coiled coil</keyword>
<evidence type="ECO:0000313" key="5">
    <source>
        <dbReference type="Proteomes" id="UP000762676"/>
    </source>
</evidence>
<sequence>MRCVQLCSHVKILKKQILNPSFYTNQVRHGSILYSAICVERHPVITPDKSRIEEHFSEILSKIEEENSYLSDHEVRHLKELQAAKMKQESADEETANAEAADAETITALDLEDKWDAEVKSFTPASRITQADDSGDQQSLDRKLDSSLYLLVKQNIAGREHWVLPQATWEEGETLRQTAERALSSVCGDVRANVLGNAPCAVAKYEPPTDAEEQPIKINMKTGQDVINLINDIACSPNLLCNATVVKVVLDTTKAKTRNSKQKFPYTAIAQNLIDSHSLNDNISLSLLRRKIQTVYQEQYSKLIKNITRNWIEIDFFVRQDFKLPLETSATANEFIPGKPESEQQSNSSPERPASSSTCTVVTPVKTRTDCEKCPTAKKLTFSFKKTLQNEKKKLTRYKHLSANFKQVYKVRETRQKVKRHEEKLESLKLEVRNKEIKIKYLQSKLTTAVNRNNDLLKEIGNLQSENARLQKDLVGSKTECKGLKKEVKASHSNLLVIDQLRSEIEEYQTQSTNKSDVFISMKGKTYSPVIRRCIYQQLLCDVPITNCGTLLWNFVTTVLQKKIDRVPCATTCSQMAYELGVLSTLQLTEFMLSQQYLCLSWDATSLEGEHVNEIHVTANKTECLILDIKHLPGGKSSDYVTHVMSAMTEAAASYARYSGSRQEEVYHAIKSSISATLTDRAAVNACVTRQLRDELESELIQLNCNVHPLDSVAREVRRMLSQLDKEHGITGHCYGTDGTAANLINAVSVLRFKDGTGDPLGFKNLLRQHDLPMGTFVRYVGNRLHIMFHLAGILMTHHAMLLAFTEDQCTAGGLLRSSIMKDLKNEKIMVQVWALGVCGKVFSGPWMTRFYSSQMSNLEMGPHVQQCVKNMETWLENPNLLLQPTEDAFGTTLNPEQDSVWGALLEYGEQNEEFQVVCLKEVLRGALTVLNRQLNDFISGAFADPSADMREKTAGAPSHNMSSERNLGCYDRLWRRAPNATVGFLTGKVKCKMNRTLEWLNSKTPIEQEKLIEFVVNEAREERVRAFAEQKSLCGAISQRKQEVALLRKKSKRNSLIRQINKAIKEKDVCELPCSDSLKDRLKKYFEDPTSVVGMLVVHTVDITDWYARVLKSLPGKFEFSYWSMNETESSAVDFIRPVNDFFADAVQGDVAFL</sequence>
<dbReference type="Pfam" id="PF11788">
    <property type="entry name" value="MRP-L46"/>
    <property type="match status" value="1"/>
</dbReference>
<feature type="compositionally biased region" description="Low complexity" evidence="2">
    <location>
        <begin position="343"/>
        <end position="357"/>
    </location>
</feature>
<proteinExistence type="predicted"/>
<organism evidence="4 5">
    <name type="scientific">Elysia marginata</name>
    <dbReference type="NCBI Taxonomy" id="1093978"/>
    <lineage>
        <taxon>Eukaryota</taxon>
        <taxon>Metazoa</taxon>
        <taxon>Spiralia</taxon>
        <taxon>Lophotrochozoa</taxon>
        <taxon>Mollusca</taxon>
        <taxon>Gastropoda</taxon>
        <taxon>Heterobranchia</taxon>
        <taxon>Euthyneura</taxon>
        <taxon>Panpulmonata</taxon>
        <taxon>Sacoglossa</taxon>
        <taxon>Placobranchoidea</taxon>
        <taxon>Plakobranchidae</taxon>
        <taxon>Elysia</taxon>
    </lineage>
</organism>
<name>A0AAV4EZY5_9GAST</name>
<dbReference type="GO" id="GO:0003735">
    <property type="term" value="F:structural constituent of ribosome"/>
    <property type="evidence" value="ECO:0007669"/>
    <property type="project" value="InterPro"/>
</dbReference>
<keyword evidence="5" id="KW-1185">Reference proteome</keyword>
<dbReference type="InterPro" id="IPR040008">
    <property type="entry name" value="Ribosomal_mL46"/>
</dbReference>
<reference evidence="4 5" key="1">
    <citation type="journal article" date="2021" name="Elife">
        <title>Chloroplast acquisition without the gene transfer in kleptoplastic sea slugs, Plakobranchus ocellatus.</title>
        <authorList>
            <person name="Maeda T."/>
            <person name="Takahashi S."/>
            <person name="Yoshida T."/>
            <person name="Shimamura S."/>
            <person name="Takaki Y."/>
            <person name="Nagai Y."/>
            <person name="Toyoda A."/>
            <person name="Suzuki Y."/>
            <person name="Arimoto A."/>
            <person name="Ishii H."/>
            <person name="Satoh N."/>
            <person name="Nishiyama T."/>
            <person name="Hasebe M."/>
            <person name="Maruyama T."/>
            <person name="Minagawa J."/>
            <person name="Obokata J."/>
            <person name="Shigenobu S."/>
        </authorList>
    </citation>
    <scope>NUCLEOTIDE SEQUENCE [LARGE SCALE GENOMIC DNA]</scope>
</reference>
<dbReference type="Proteomes" id="UP000762676">
    <property type="component" value="Unassembled WGS sequence"/>
</dbReference>
<evidence type="ECO:0000256" key="1">
    <source>
        <dbReference type="SAM" id="Coils"/>
    </source>
</evidence>
<feature type="coiled-coil region" evidence="1">
    <location>
        <begin position="411"/>
        <end position="518"/>
    </location>
</feature>
<evidence type="ECO:0000256" key="2">
    <source>
        <dbReference type="SAM" id="MobiDB-lite"/>
    </source>
</evidence>
<dbReference type="InterPro" id="IPR021757">
    <property type="entry name" value="Ribosomal_mL46_N"/>
</dbReference>
<evidence type="ECO:0000313" key="4">
    <source>
        <dbReference type="EMBL" id="GFR66542.1"/>
    </source>
</evidence>
<keyword evidence="4" id="KW-0687">Ribonucleoprotein</keyword>
<feature type="region of interest" description="Disordered" evidence="2">
    <location>
        <begin position="333"/>
        <end position="360"/>
    </location>
</feature>
<dbReference type="PANTHER" id="PTHR13124:SF12">
    <property type="entry name" value="LARGE RIBOSOMAL SUBUNIT PROTEIN ML46"/>
    <property type="match status" value="1"/>
</dbReference>
<gene>
    <name evidence="4" type="ORF">ElyMa_003684700</name>
</gene>
<dbReference type="Gene3D" id="3.90.79.10">
    <property type="entry name" value="Nucleoside Triphosphate Pyrophosphohydrolase"/>
    <property type="match status" value="1"/>
</dbReference>
<protein>
    <submittedName>
        <fullName evidence="4">39S ribosomal protein L46, mitochondrial</fullName>
    </submittedName>
</protein>
<dbReference type="EMBL" id="BMAT01007547">
    <property type="protein sequence ID" value="GFR66542.1"/>
    <property type="molecule type" value="Genomic_DNA"/>
</dbReference>
<dbReference type="GO" id="GO:0005762">
    <property type="term" value="C:mitochondrial large ribosomal subunit"/>
    <property type="evidence" value="ECO:0007669"/>
    <property type="project" value="TreeGrafter"/>
</dbReference>
<dbReference type="AlphaFoldDB" id="A0AAV4EZY5"/>
<feature type="domain" description="Large ribosomal subunit protein mL46 N-terminal" evidence="3">
    <location>
        <begin position="33"/>
        <end position="132"/>
    </location>
</feature>
<comment type="caution">
    <text evidence="4">The sequence shown here is derived from an EMBL/GenBank/DDBJ whole genome shotgun (WGS) entry which is preliminary data.</text>
</comment>
<dbReference type="PANTHER" id="PTHR13124">
    <property type="entry name" value="39S RIBOSOMAL PROTEIN L46, MITOCHONDRIAL PRECURSOR-RELATED"/>
    <property type="match status" value="1"/>
</dbReference>